<gene>
    <name evidence="2" type="ORF">AVDCRST_MAG28-1851</name>
</gene>
<feature type="compositionally biased region" description="Basic and acidic residues" evidence="1">
    <location>
        <begin position="40"/>
        <end position="51"/>
    </location>
</feature>
<evidence type="ECO:0000313" key="2">
    <source>
        <dbReference type="EMBL" id="CAA9451863.1"/>
    </source>
</evidence>
<organism evidence="2">
    <name type="scientific">uncultured Rubrobacteraceae bacterium</name>
    <dbReference type="NCBI Taxonomy" id="349277"/>
    <lineage>
        <taxon>Bacteria</taxon>
        <taxon>Bacillati</taxon>
        <taxon>Actinomycetota</taxon>
        <taxon>Rubrobacteria</taxon>
        <taxon>Rubrobacterales</taxon>
        <taxon>Rubrobacteraceae</taxon>
        <taxon>environmental samples</taxon>
    </lineage>
</organism>
<feature type="region of interest" description="Disordered" evidence="1">
    <location>
        <begin position="1"/>
        <end position="51"/>
    </location>
</feature>
<accession>A0A6J4QWU2</accession>
<feature type="non-terminal residue" evidence="2">
    <location>
        <position position="1"/>
    </location>
</feature>
<protein>
    <submittedName>
        <fullName evidence="2">Uncharacterized protein</fullName>
    </submittedName>
</protein>
<dbReference type="AlphaFoldDB" id="A0A6J4QWU2"/>
<reference evidence="2" key="1">
    <citation type="submission" date="2020-02" db="EMBL/GenBank/DDBJ databases">
        <authorList>
            <person name="Meier V. D."/>
        </authorList>
    </citation>
    <scope>NUCLEOTIDE SEQUENCE</scope>
    <source>
        <strain evidence="2">AVDCRST_MAG28</strain>
    </source>
</reference>
<sequence>DGRSPPGSRLGIRAISPEDFGMERERRARGTTRTSPVGRLGEHHGYRKGEV</sequence>
<evidence type="ECO:0000256" key="1">
    <source>
        <dbReference type="SAM" id="MobiDB-lite"/>
    </source>
</evidence>
<proteinExistence type="predicted"/>
<feature type="non-terminal residue" evidence="2">
    <location>
        <position position="51"/>
    </location>
</feature>
<dbReference type="EMBL" id="CADCVE010000033">
    <property type="protein sequence ID" value="CAA9451863.1"/>
    <property type="molecule type" value="Genomic_DNA"/>
</dbReference>
<name>A0A6J4QWU2_9ACTN</name>